<dbReference type="SMART" id="SM00174">
    <property type="entry name" value="RHO"/>
    <property type="match status" value="1"/>
</dbReference>
<dbReference type="SMART" id="SM00173">
    <property type="entry name" value="RAS"/>
    <property type="match status" value="1"/>
</dbReference>
<dbReference type="GeneID" id="107828731"/>
<proteinExistence type="inferred from homology"/>
<dbReference type="Proteomes" id="UP000790787">
    <property type="component" value="Chromosome 24"/>
</dbReference>
<dbReference type="InterPro" id="IPR001806">
    <property type="entry name" value="Small_GTPase"/>
</dbReference>
<dbReference type="PROSITE" id="PS51419">
    <property type="entry name" value="RAB"/>
    <property type="match status" value="1"/>
</dbReference>
<dbReference type="InterPro" id="IPR027417">
    <property type="entry name" value="P-loop_NTPase"/>
</dbReference>
<dbReference type="RefSeq" id="XP_016511583.1">
    <property type="nucleotide sequence ID" value="XM_016656097.2"/>
</dbReference>
<reference evidence="5" key="1">
    <citation type="journal article" date="2014" name="Nat. Commun.">
        <title>The tobacco genome sequence and its comparison with those of tomato and potato.</title>
        <authorList>
            <person name="Sierro N."/>
            <person name="Battey J.N."/>
            <person name="Ouadi S."/>
            <person name="Bakaher N."/>
            <person name="Bovet L."/>
            <person name="Willig A."/>
            <person name="Goepfert S."/>
            <person name="Peitsch M.C."/>
            <person name="Ivanov N.V."/>
        </authorList>
    </citation>
    <scope>NUCLEOTIDE SEQUENCE [LARGE SCALE GENOMIC DNA]</scope>
</reference>
<dbReference type="RefSeq" id="XP_016511583.1">
    <property type="nucleotide sequence ID" value="XM_016656097.1"/>
</dbReference>
<dbReference type="OrthoDB" id="9989112at2759"/>
<evidence type="ECO:0000313" key="6">
    <source>
        <dbReference type="RefSeq" id="XP_016511583.1"/>
    </source>
</evidence>
<comment type="similarity">
    <text evidence="1">Belongs to the small GTPase superfamily. Rab family.</text>
</comment>
<dbReference type="GO" id="GO:0012505">
    <property type="term" value="C:endomembrane system"/>
    <property type="evidence" value="ECO:0007669"/>
    <property type="project" value="UniProtKB-SubCell"/>
</dbReference>
<dbReference type="PANTHER" id="PTHR47977">
    <property type="entry name" value="RAS-RELATED PROTEIN RAB"/>
    <property type="match status" value="1"/>
</dbReference>
<sequence length="193" mass="21190">MGSSTAAQSNSSNSSYDLSFKILLIGDSGVGKSSLLLSFISNAIDDITPTIGVDFKIKTLTVGGKRLKLTVWDTVYNVTRRDTFTNLSDVWAKEVELYCTNEDCIKMLVGNKTDRESERVVSREEGVALAKELGSLFLECSAKTRANVEQCFEELTLKIMEVPSLLEEGSAPGKKNILKQKQERQTAQSSCCS</sequence>
<evidence type="ECO:0000256" key="1">
    <source>
        <dbReference type="ARBA" id="ARBA00006270"/>
    </source>
</evidence>
<dbReference type="AlphaFoldDB" id="A0A1S4DE22"/>
<name>A0A1S4DE22_TOBAC</name>
<evidence type="ECO:0000256" key="3">
    <source>
        <dbReference type="ARBA" id="ARBA00023134"/>
    </source>
</evidence>
<dbReference type="Pfam" id="PF00071">
    <property type="entry name" value="Ras"/>
    <property type="match status" value="2"/>
</dbReference>
<evidence type="ECO:0000256" key="4">
    <source>
        <dbReference type="ARBA" id="ARBA00037868"/>
    </source>
</evidence>
<keyword evidence="3" id="KW-0342">GTP-binding</keyword>
<dbReference type="GO" id="GO:0003924">
    <property type="term" value="F:GTPase activity"/>
    <property type="evidence" value="ECO:0007669"/>
    <property type="project" value="InterPro"/>
</dbReference>
<comment type="subcellular location">
    <subcellularLocation>
        <location evidence="4">Endomembrane system</location>
        <topology evidence="4">Lipid-anchor</topology>
    </subcellularLocation>
</comment>
<dbReference type="InterPro" id="IPR050227">
    <property type="entry name" value="Rab"/>
</dbReference>
<dbReference type="Gene3D" id="3.40.50.300">
    <property type="entry name" value="P-loop containing nucleotide triphosphate hydrolases"/>
    <property type="match status" value="2"/>
</dbReference>
<dbReference type="SUPFAM" id="SSF52540">
    <property type="entry name" value="P-loop containing nucleoside triphosphate hydrolases"/>
    <property type="match status" value="1"/>
</dbReference>
<organism evidence="5 6">
    <name type="scientific">Nicotiana tabacum</name>
    <name type="common">Common tobacco</name>
    <dbReference type="NCBI Taxonomy" id="4097"/>
    <lineage>
        <taxon>Eukaryota</taxon>
        <taxon>Viridiplantae</taxon>
        <taxon>Streptophyta</taxon>
        <taxon>Embryophyta</taxon>
        <taxon>Tracheophyta</taxon>
        <taxon>Spermatophyta</taxon>
        <taxon>Magnoliopsida</taxon>
        <taxon>eudicotyledons</taxon>
        <taxon>Gunneridae</taxon>
        <taxon>Pentapetalae</taxon>
        <taxon>asterids</taxon>
        <taxon>lamiids</taxon>
        <taxon>Solanales</taxon>
        <taxon>Solanaceae</taxon>
        <taxon>Nicotianoideae</taxon>
        <taxon>Nicotianeae</taxon>
        <taxon>Nicotiana</taxon>
    </lineage>
</organism>
<evidence type="ECO:0000256" key="2">
    <source>
        <dbReference type="ARBA" id="ARBA00022741"/>
    </source>
</evidence>
<protein>
    <submittedName>
        <fullName evidence="6">Ras-related protein RABC2a-like isoform X2</fullName>
    </submittedName>
</protein>
<reference evidence="6" key="2">
    <citation type="submission" date="2025-08" db="UniProtKB">
        <authorList>
            <consortium name="RefSeq"/>
        </authorList>
    </citation>
    <scope>IDENTIFICATION</scope>
    <source>
        <tissue evidence="6">Leaf</tissue>
    </source>
</reference>
<keyword evidence="5" id="KW-1185">Reference proteome</keyword>
<accession>A0A1S4DE22</accession>
<dbReference type="PRINTS" id="PR00449">
    <property type="entry name" value="RASTRNSFRMNG"/>
</dbReference>
<keyword evidence="2" id="KW-0547">Nucleotide-binding</keyword>
<dbReference type="SMART" id="SM00175">
    <property type="entry name" value="RAB"/>
    <property type="match status" value="1"/>
</dbReference>
<dbReference type="GO" id="GO:0005525">
    <property type="term" value="F:GTP binding"/>
    <property type="evidence" value="ECO:0007669"/>
    <property type="project" value="UniProtKB-KW"/>
</dbReference>
<dbReference type="PROSITE" id="PS51421">
    <property type="entry name" value="RAS"/>
    <property type="match status" value="1"/>
</dbReference>
<evidence type="ECO:0000313" key="5">
    <source>
        <dbReference type="Proteomes" id="UP000790787"/>
    </source>
</evidence>
<gene>
    <name evidence="6" type="primary">LOC107828731</name>
</gene>